<name>A0A915DL87_9BILA</name>
<accession>A0A915DL87</accession>
<dbReference type="AlphaFoldDB" id="A0A915DL87"/>
<protein>
    <submittedName>
        <fullName evidence="2">Uncharacterized protein</fullName>
    </submittedName>
</protein>
<evidence type="ECO:0000313" key="1">
    <source>
        <dbReference type="Proteomes" id="UP000887574"/>
    </source>
</evidence>
<proteinExistence type="predicted"/>
<keyword evidence="1" id="KW-1185">Reference proteome</keyword>
<organism evidence="1 2">
    <name type="scientific">Ditylenchus dipsaci</name>
    <dbReference type="NCBI Taxonomy" id="166011"/>
    <lineage>
        <taxon>Eukaryota</taxon>
        <taxon>Metazoa</taxon>
        <taxon>Ecdysozoa</taxon>
        <taxon>Nematoda</taxon>
        <taxon>Chromadorea</taxon>
        <taxon>Rhabditida</taxon>
        <taxon>Tylenchina</taxon>
        <taxon>Tylenchomorpha</taxon>
        <taxon>Sphaerularioidea</taxon>
        <taxon>Anguinidae</taxon>
        <taxon>Anguininae</taxon>
        <taxon>Ditylenchus</taxon>
    </lineage>
</organism>
<evidence type="ECO:0000313" key="2">
    <source>
        <dbReference type="WBParaSite" id="jg21165"/>
    </source>
</evidence>
<reference evidence="2" key="1">
    <citation type="submission" date="2022-11" db="UniProtKB">
        <authorList>
            <consortium name="WormBaseParasite"/>
        </authorList>
    </citation>
    <scope>IDENTIFICATION</scope>
</reference>
<sequence>MGQLLSKSHDLKSIMLGFRKIFISQPELDPYRPISLDDGKKLVYHQIREKSQEWPKSNYLDKNSFDMRTWKHMLNQVIRFNIESDNIQIDEKQQAEALLQEINKYNGNVEEYLHNHATTHEGQAEKETNHQADEYDNGSNLGDAILTEPTSMEDTISATKTVQLFQRC</sequence>
<dbReference type="Proteomes" id="UP000887574">
    <property type="component" value="Unplaced"/>
</dbReference>
<dbReference type="WBParaSite" id="jg21165">
    <property type="protein sequence ID" value="jg21165"/>
    <property type="gene ID" value="jg21165"/>
</dbReference>